<name>A0ABT9R4V2_9ACTN</name>
<protein>
    <submittedName>
        <fullName evidence="1">AcrR family transcriptional regulator</fullName>
    </submittedName>
</protein>
<dbReference type="RefSeq" id="WP_306861091.1">
    <property type="nucleotide sequence ID" value="NZ_JAUSRB010000002.1"/>
</dbReference>
<keyword evidence="2" id="KW-1185">Reference proteome</keyword>
<gene>
    <name evidence="1" type="ORF">J2S55_003105</name>
</gene>
<comment type="caution">
    <text evidence="1">The sequence shown here is derived from an EMBL/GenBank/DDBJ whole genome shotgun (WGS) entry which is preliminary data.</text>
</comment>
<reference evidence="1 2" key="1">
    <citation type="submission" date="2023-07" db="EMBL/GenBank/DDBJ databases">
        <title>Sequencing the genomes of 1000 actinobacteria strains.</title>
        <authorList>
            <person name="Klenk H.-P."/>
        </authorList>
    </citation>
    <scope>NUCLEOTIDE SEQUENCE [LARGE SCALE GENOMIC DNA]</scope>
    <source>
        <strain evidence="1 2">DSM 44109</strain>
    </source>
</reference>
<proteinExistence type="predicted"/>
<evidence type="ECO:0000313" key="1">
    <source>
        <dbReference type="EMBL" id="MDP9863839.1"/>
    </source>
</evidence>
<sequence length="173" mass="19720">MITVSDITKLADVHRSTFYRHYRDKFHMIETLHADGTRKGLSSLLVATGHPVAPYRYVAALVEILEHFAAYKRLYHALLVHRRSTWFEQWLHARWTESIHQLYNGPSPSAPPGTSGALVELRTRITVETSLATLKWWVQGDCSLTAEQLACWYARHMLNGFARTTMSCPSGAH</sequence>
<dbReference type="Gene3D" id="1.10.357.10">
    <property type="entry name" value="Tetracycline Repressor, domain 2"/>
    <property type="match status" value="1"/>
</dbReference>
<dbReference type="InterPro" id="IPR009057">
    <property type="entry name" value="Homeodomain-like_sf"/>
</dbReference>
<dbReference type="SUPFAM" id="SSF46689">
    <property type="entry name" value="Homeodomain-like"/>
    <property type="match status" value="1"/>
</dbReference>
<dbReference type="EMBL" id="JAUSRB010000002">
    <property type="protein sequence ID" value="MDP9863839.1"/>
    <property type="molecule type" value="Genomic_DNA"/>
</dbReference>
<evidence type="ECO:0000313" key="2">
    <source>
        <dbReference type="Proteomes" id="UP001230426"/>
    </source>
</evidence>
<dbReference type="Proteomes" id="UP001230426">
    <property type="component" value="Unassembled WGS sequence"/>
</dbReference>
<organism evidence="1 2">
    <name type="scientific">Streptosporangium brasiliense</name>
    <dbReference type="NCBI Taxonomy" id="47480"/>
    <lineage>
        <taxon>Bacteria</taxon>
        <taxon>Bacillati</taxon>
        <taxon>Actinomycetota</taxon>
        <taxon>Actinomycetes</taxon>
        <taxon>Streptosporangiales</taxon>
        <taxon>Streptosporangiaceae</taxon>
        <taxon>Streptosporangium</taxon>
    </lineage>
</organism>
<accession>A0ABT9R4V2</accession>